<comment type="caution">
    <text evidence="4">The sequence shown here is derived from an EMBL/GenBank/DDBJ whole genome shotgun (WGS) entry which is preliminary data.</text>
</comment>
<feature type="chain" id="PRO_5039604800" description="Htaa domain-containing protein" evidence="2">
    <location>
        <begin position="34"/>
        <end position="684"/>
    </location>
</feature>
<accession>A0A2N6T2S5</accession>
<evidence type="ECO:0000313" key="5">
    <source>
        <dbReference type="Proteomes" id="UP000235836"/>
    </source>
</evidence>
<evidence type="ECO:0000256" key="1">
    <source>
        <dbReference type="SAM" id="MobiDB-lite"/>
    </source>
</evidence>
<proteinExistence type="predicted"/>
<evidence type="ECO:0000313" key="4">
    <source>
        <dbReference type="EMBL" id="PMC63616.1"/>
    </source>
</evidence>
<feature type="compositionally biased region" description="Gly residues" evidence="1">
    <location>
        <begin position="330"/>
        <end position="343"/>
    </location>
</feature>
<feature type="compositionally biased region" description="Low complexity" evidence="1">
    <location>
        <begin position="366"/>
        <end position="375"/>
    </location>
</feature>
<organism evidence="4 5">
    <name type="scientific">Corynebacterium tuscaniense</name>
    <dbReference type="NCBI Taxonomy" id="302449"/>
    <lineage>
        <taxon>Bacteria</taxon>
        <taxon>Bacillati</taxon>
        <taxon>Actinomycetota</taxon>
        <taxon>Actinomycetes</taxon>
        <taxon>Mycobacteriales</taxon>
        <taxon>Corynebacteriaceae</taxon>
        <taxon>Corynebacterium</taxon>
    </lineage>
</organism>
<dbReference type="EMBL" id="PNHG01000021">
    <property type="protein sequence ID" value="PMC63616.1"/>
    <property type="molecule type" value="Genomic_DNA"/>
</dbReference>
<sequence length="684" mass="69349">MFRNKFAAVAAAASIATLGAGAPMVALSPLALAQDPDSMELFATPTTHRAVVSGEMDWAIRDSFRDYIQGKIAKGNITYNGQPFTGSQPFRFNAQKAGMSSTSEGVIPFSGEVHFYGHDGKLDIKLSNFRLLIKGTQAQIIVDGEGTKFVDTTTKGPHTIWKDARLANIELSNPLDFTASTVRISGPTSLSHDTQAIDMFGGFYEAGEELSPVDIVLRLDDESGEAPALPLDIQGWDGTGAGGGTSNQSGRPKEGTPAALVNDVNQTLNEINNLMVTTNSLLTNADKLFNRNPSGTTSTTTGGTPALSNSAANTNTGNSNAGTNKAGTNKAGGGAGTGAGTGTGTLPRSNNTNPVGGTGVSPTARANEGAANAQASGGGSNSGEVCADDGARGVQQANAAWGIRQSFRNYIKGSIAKGGWELSGVSDANNAFQWTGTAGAVNVNNKSGSILFPGAIRFTGHSGVLDTRFSNMEIQFSGNSGQLVLNAKSNDVEGNPHDYGRVTIADLAFTQLNISESSVQGQATTTLTAAGAEAFGQFYEPGTALDPISFTAQLGGAPNCVSGQGEANSGAGTGQGGSASQAAALRSSGGGTSAATSKVSGGGASGGTNASGPGASADGGSVFDEQDGVDSTSKSKSLGENQFQIKSAGEDGVAWDDSSVAQMLLILASFVTSGGALTRFVLKN</sequence>
<feature type="compositionally biased region" description="Low complexity" evidence="1">
    <location>
        <begin position="578"/>
        <end position="599"/>
    </location>
</feature>
<feature type="region of interest" description="Disordered" evidence="1">
    <location>
        <begin position="232"/>
        <end position="258"/>
    </location>
</feature>
<dbReference type="Proteomes" id="UP000235836">
    <property type="component" value="Unassembled WGS sequence"/>
</dbReference>
<feature type="compositionally biased region" description="Polar residues" evidence="1">
    <location>
        <begin position="346"/>
        <end position="355"/>
    </location>
</feature>
<dbReference type="AlphaFoldDB" id="A0A2N6T2S5"/>
<dbReference type="RefSeq" id="WP_102724502.1">
    <property type="nucleotide sequence ID" value="NZ_PNHG01000021.1"/>
</dbReference>
<dbReference type="Pfam" id="PF04213">
    <property type="entry name" value="HtaA"/>
    <property type="match status" value="2"/>
</dbReference>
<protein>
    <recommendedName>
        <fullName evidence="3">Htaa domain-containing protein</fullName>
    </recommendedName>
</protein>
<feature type="compositionally biased region" description="Polar residues" evidence="1">
    <location>
        <begin position="629"/>
        <end position="639"/>
    </location>
</feature>
<evidence type="ECO:0000256" key="2">
    <source>
        <dbReference type="SAM" id="SignalP"/>
    </source>
</evidence>
<keyword evidence="5" id="KW-1185">Reference proteome</keyword>
<feature type="domain" description="Htaa" evidence="3">
    <location>
        <begin position="397"/>
        <end position="551"/>
    </location>
</feature>
<feature type="signal peptide" evidence="2">
    <location>
        <begin position="1"/>
        <end position="33"/>
    </location>
</feature>
<feature type="compositionally biased region" description="Low complexity" evidence="1">
    <location>
        <begin position="607"/>
        <end position="621"/>
    </location>
</feature>
<reference evidence="4 5" key="1">
    <citation type="submission" date="2017-09" db="EMBL/GenBank/DDBJ databases">
        <title>Bacterial strain isolated from the female urinary microbiota.</title>
        <authorList>
            <person name="Thomas-White K."/>
            <person name="Kumar N."/>
            <person name="Forster S."/>
            <person name="Putonti C."/>
            <person name="Lawley T."/>
            <person name="Wolfe A.J."/>
        </authorList>
    </citation>
    <scope>NUCLEOTIDE SEQUENCE [LARGE SCALE GENOMIC DNA]</scope>
    <source>
        <strain evidence="4 5">UMB0792</strain>
    </source>
</reference>
<keyword evidence="2" id="KW-0732">Signal</keyword>
<feature type="compositionally biased region" description="Low complexity" evidence="1">
    <location>
        <begin position="294"/>
        <end position="329"/>
    </location>
</feature>
<evidence type="ECO:0000259" key="3">
    <source>
        <dbReference type="Pfam" id="PF04213"/>
    </source>
</evidence>
<gene>
    <name evidence="4" type="ORF">CJ203_10150</name>
</gene>
<feature type="domain" description="Htaa" evidence="3">
    <location>
        <begin position="54"/>
        <end position="215"/>
    </location>
</feature>
<feature type="region of interest" description="Disordered" evidence="1">
    <location>
        <begin position="566"/>
        <end position="639"/>
    </location>
</feature>
<feature type="region of interest" description="Disordered" evidence="1">
    <location>
        <begin position="287"/>
        <end position="384"/>
    </location>
</feature>
<dbReference type="InterPro" id="IPR007331">
    <property type="entry name" value="Htaa"/>
</dbReference>
<name>A0A2N6T2S5_9CORY</name>